<feature type="compositionally biased region" description="Polar residues" evidence="1">
    <location>
        <begin position="171"/>
        <end position="193"/>
    </location>
</feature>
<protein>
    <submittedName>
        <fullName evidence="2">Uncharacterized protein</fullName>
    </submittedName>
</protein>
<name>A0AAV7QRH5_PLEWA</name>
<feature type="region of interest" description="Disordered" evidence="1">
    <location>
        <begin position="213"/>
        <end position="239"/>
    </location>
</feature>
<evidence type="ECO:0000313" key="3">
    <source>
        <dbReference type="Proteomes" id="UP001066276"/>
    </source>
</evidence>
<feature type="region of interest" description="Disordered" evidence="1">
    <location>
        <begin position="17"/>
        <end position="50"/>
    </location>
</feature>
<sequence>MGRGAWLLPPALTISKRVPRQRAHENPLKGLLPPPAQAANGQRGLAPAPCLDDQQACPAATGARKSFKGAAPAPSTGSDWADNSSYYEVTRLRPQLLPGARTHWPRSPLVSSGLPPASGAPELLGASGSPSASCGLLAPLFRCVVPSPRPVAQARRLSSRDRRPSLHRQPATGTTHRPASSCQAGFTGTSQGAGPQGSRGLAAPRIIALLVAAEKPPGRGTGPRPRPTVAGHSSSSSSRIATRIVVEASAASPPGVPSLTLRTAPGGRRGLTESPLLSAVPRGGPQAPALLNRAPLQALPQFYRGSGPPHHLRRLLCGRGPSRD</sequence>
<proteinExistence type="predicted"/>
<accession>A0AAV7QRH5</accession>
<dbReference type="Proteomes" id="UP001066276">
    <property type="component" value="Chromosome 6"/>
</dbReference>
<comment type="caution">
    <text evidence="2">The sequence shown here is derived from an EMBL/GenBank/DDBJ whole genome shotgun (WGS) entry which is preliminary data.</text>
</comment>
<feature type="region of interest" description="Disordered" evidence="1">
    <location>
        <begin position="303"/>
        <end position="324"/>
    </location>
</feature>
<dbReference type="EMBL" id="JANPWB010000010">
    <property type="protein sequence ID" value="KAJ1143086.1"/>
    <property type="molecule type" value="Genomic_DNA"/>
</dbReference>
<evidence type="ECO:0000256" key="1">
    <source>
        <dbReference type="SAM" id="MobiDB-lite"/>
    </source>
</evidence>
<feature type="region of interest" description="Disordered" evidence="1">
    <location>
        <begin position="152"/>
        <end position="199"/>
    </location>
</feature>
<keyword evidence="3" id="KW-1185">Reference proteome</keyword>
<dbReference type="AlphaFoldDB" id="A0AAV7QRH5"/>
<organism evidence="2 3">
    <name type="scientific">Pleurodeles waltl</name>
    <name type="common">Iberian ribbed newt</name>
    <dbReference type="NCBI Taxonomy" id="8319"/>
    <lineage>
        <taxon>Eukaryota</taxon>
        <taxon>Metazoa</taxon>
        <taxon>Chordata</taxon>
        <taxon>Craniata</taxon>
        <taxon>Vertebrata</taxon>
        <taxon>Euteleostomi</taxon>
        <taxon>Amphibia</taxon>
        <taxon>Batrachia</taxon>
        <taxon>Caudata</taxon>
        <taxon>Salamandroidea</taxon>
        <taxon>Salamandridae</taxon>
        <taxon>Pleurodelinae</taxon>
        <taxon>Pleurodeles</taxon>
    </lineage>
</organism>
<gene>
    <name evidence="2" type="ORF">NDU88_009397</name>
</gene>
<evidence type="ECO:0000313" key="2">
    <source>
        <dbReference type="EMBL" id="KAJ1143086.1"/>
    </source>
</evidence>
<reference evidence="2" key="1">
    <citation type="journal article" date="2022" name="bioRxiv">
        <title>Sequencing and chromosome-scale assembly of the giantPleurodeles waltlgenome.</title>
        <authorList>
            <person name="Brown T."/>
            <person name="Elewa A."/>
            <person name="Iarovenko S."/>
            <person name="Subramanian E."/>
            <person name="Araus A.J."/>
            <person name="Petzold A."/>
            <person name="Susuki M."/>
            <person name="Suzuki K.-i.T."/>
            <person name="Hayashi T."/>
            <person name="Toyoda A."/>
            <person name="Oliveira C."/>
            <person name="Osipova E."/>
            <person name="Leigh N.D."/>
            <person name="Simon A."/>
            <person name="Yun M.H."/>
        </authorList>
    </citation>
    <scope>NUCLEOTIDE SEQUENCE</scope>
    <source>
        <strain evidence="2">20211129_DDA</strain>
        <tissue evidence="2">Liver</tissue>
    </source>
</reference>